<dbReference type="Pfam" id="PF14223">
    <property type="entry name" value="Retrotran_gag_2"/>
    <property type="match status" value="1"/>
</dbReference>
<feature type="transmembrane region" description="Helical" evidence="1">
    <location>
        <begin position="301"/>
        <end position="325"/>
    </location>
</feature>
<keyword evidence="3" id="KW-1185">Reference proteome</keyword>
<evidence type="ECO:0000313" key="3">
    <source>
        <dbReference type="Proteomes" id="UP001152523"/>
    </source>
</evidence>
<reference evidence="2" key="1">
    <citation type="submission" date="2022-07" db="EMBL/GenBank/DDBJ databases">
        <authorList>
            <person name="Macas J."/>
            <person name="Novak P."/>
            <person name="Neumann P."/>
        </authorList>
    </citation>
    <scope>NUCLEOTIDE SEQUENCE</scope>
</reference>
<dbReference type="PANTHER" id="PTHR47481:SF28">
    <property type="entry name" value="RETROTRANSPOSON COPIA-LIKE N-TERMINAL DOMAIN-CONTAINING PROTEIN"/>
    <property type="match status" value="1"/>
</dbReference>
<name>A0AAV0FFB2_9ASTE</name>
<evidence type="ECO:0000313" key="2">
    <source>
        <dbReference type="EMBL" id="CAH9134290.1"/>
    </source>
</evidence>
<evidence type="ECO:0008006" key="4">
    <source>
        <dbReference type="Google" id="ProtNLM"/>
    </source>
</evidence>
<dbReference type="PANTHER" id="PTHR47481">
    <property type="match status" value="1"/>
</dbReference>
<dbReference type="Proteomes" id="UP001152523">
    <property type="component" value="Unassembled WGS sequence"/>
</dbReference>
<accession>A0AAV0FFB2</accession>
<organism evidence="2 3">
    <name type="scientific">Cuscuta epithymum</name>
    <dbReference type="NCBI Taxonomy" id="186058"/>
    <lineage>
        <taxon>Eukaryota</taxon>
        <taxon>Viridiplantae</taxon>
        <taxon>Streptophyta</taxon>
        <taxon>Embryophyta</taxon>
        <taxon>Tracheophyta</taxon>
        <taxon>Spermatophyta</taxon>
        <taxon>Magnoliopsida</taxon>
        <taxon>eudicotyledons</taxon>
        <taxon>Gunneridae</taxon>
        <taxon>Pentapetalae</taxon>
        <taxon>asterids</taxon>
        <taxon>lamiids</taxon>
        <taxon>Solanales</taxon>
        <taxon>Convolvulaceae</taxon>
        <taxon>Cuscuteae</taxon>
        <taxon>Cuscuta</taxon>
        <taxon>Cuscuta subgen. Cuscuta</taxon>
    </lineage>
</organism>
<gene>
    <name evidence="2" type="ORF">CEPIT_LOCUS33604</name>
</gene>
<evidence type="ECO:0000256" key="1">
    <source>
        <dbReference type="SAM" id="Phobius"/>
    </source>
</evidence>
<comment type="caution">
    <text evidence="2">The sequence shown here is derived from an EMBL/GenBank/DDBJ whole genome shotgun (WGS) entry which is preliminary data.</text>
</comment>
<keyword evidence="1" id="KW-1133">Transmembrane helix</keyword>
<dbReference type="AlphaFoldDB" id="A0AAV0FFB2"/>
<feature type="transmembrane region" description="Helical" evidence="1">
    <location>
        <begin position="270"/>
        <end position="289"/>
    </location>
</feature>
<keyword evidence="1" id="KW-0472">Membrane</keyword>
<proteinExistence type="predicted"/>
<keyword evidence="1" id="KW-0812">Transmembrane</keyword>
<dbReference type="EMBL" id="CAMAPF010000981">
    <property type="protein sequence ID" value="CAH9134290.1"/>
    <property type="molecule type" value="Genomic_DNA"/>
</dbReference>
<protein>
    <recommendedName>
        <fullName evidence="4">Retrotransposon Copia-like N-terminal domain-containing protein</fullName>
    </recommendedName>
</protein>
<sequence>MAASSSSILALAHTTTSNLNLQIPSIHIKLDRENYSLWRSTVISALETFDLEDFILNPSPPSATHVVTDDVGLSTTASNPDFALWKKRDRFVLLWIKSTLSERALSLVVRATSSHMAWTAIENTFQAQTRARRMSMKVQLQTLSKGSLSMLEYLERKRSIADSLAENLHPISDEDLMGHILSGLDSSYAAFCTAFMMKFDDVSVDDLFGLLLQEEARLDQEHARQAVLSLSPTTSHRLLLLAPPLLLSIIRPIGPLLVPTTHLMLWFQTAPMTIAVVALCVNYAVSLVTRPLIVGSVPIRLIFLLAGPIPDLHLVKLISLSLAALPL</sequence>